<evidence type="ECO:0000259" key="2">
    <source>
        <dbReference type="PROSITE" id="PS50102"/>
    </source>
</evidence>
<comment type="caution">
    <text evidence="3">The sequence shown here is derived from an EMBL/GenBank/DDBJ whole genome shotgun (WGS) entry which is preliminary data.</text>
</comment>
<dbReference type="InterPro" id="IPR012677">
    <property type="entry name" value="Nucleotide-bd_a/b_plait_sf"/>
</dbReference>
<dbReference type="SUPFAM" id="SSF54928">
    <property type="entry name" value="RNA-binding domain, RBD"/>
    <property type="match status" value="1"/>
</dbReference>
<feature type="non-terminal residue" evidence="3">
    <location>
        <position position="57"/>
    </location>
</feature>
<dbReference type="InterPro" id="IPR035979">
    <property type="entry name" value="RBD_domain_sf"/>
</dbReference>
<dbReference type="EMBL" id="BARU01034373">
    <property type="protein sequence ID" value="GAH63207.1"/>
    <property type="molecule type" value="Genomic_DNA"/>
</dbReference>
<keyword evidence="1" id="KW-0694">RNA-binding</keyword>
<evidence type="ECO:0000256" key="1">
    <source>
        <dbReference type="ARBA" id="ARBA00022884"/>
    </source>
</evidence>
<feature type="domain" description="RRM" evidence="2">
    <location>
        <begin position="4"/>
        <end position="57"/>
    </location>
</feature>
<protein>
    <recommendedName>
        <fullName evidence="2">RRM domain-containing protein</fullName>
    </recommendedName>
</protein>
<dbReference type="GO" id="GO:0003729">
    <property type="term" value="F:mRNA binding"/>
    <property type="evidence" value="ECO:0007669"/>
    <property type="project" value="TreeGrafter"/>
</dbReference>
<reference evidence="3" key="1">
    <citation type="journal article" date="2014" name="Front. Microbiol.">
        <title>High frequency of phylogenetically diverse reductive dehalogenase-homologous genes in deep subseafloor sedimentary metagenomes.</title>
        <authorList>
            <person name="Kawai M."/>
            <person name="Futagami T."/>
            <person name="Toyoda A."/>
            <person name="Takaki Y."/>
            <person name="Nishi S."/>
            <person name="Hori S."/>
            <person name="Arai W."/>
            <person name="Tsubouchi T."/>
            <person name="Morono Y."/>
            <person name="Uchiyama I."/>
            <person name="Ito T."/>
            <person name="Fujiyama A."/>
            <person name="Inagaki F."/>
            <person name="Takami H."/>
        </authorList>
    </citation>
    <scope>NUCLEOTIDE SEQUENCE</scope>
    <source>
        <strain evidence="3">Expedition CK06-06</strain>
    </source>
</reference>
<dbReference type="AlphaFoldDB" id="X1H1A2"/>
<evidence type="ECO:0000313" key="3">
    <source>
        <dbReference type="EMBL" id="GAH63207.1"/>
    </source>
</evidence>
<name>X1H1A2_9ZZZZ</name>
<accession>X1H1A2</accession>
<gene>
    <name evidence="3" type="ORF">S03H2_53966</name>
</gene>
<organism evidence="3">
    <name type="scientific">marine sediment metagenome</name>
    <dbReference type="NCBI Taxonomy" id="412755"/>
    <lineage>
        <taxon>unclassified sequences</taxon>
        <taxon>metagenomes</taxon>
        <taxon>ecological metagenomes</taxon>
    </lineage>
</organism>
<dbReference type="InterPro" id="IPR000504">
    <property type="entry name" value="RRM_dom"/>
</dbReference>
<proteinExistence type="predicted"/>
<dbReference type="PANTHER" id="PTHR48025">
    <property type="entry name" value="OS02G0815200 PROTEIN"/>
    <property type="match status" value="1"/>
</dbReference>
<dbReference type="PROSITE" id="PS50102">
    <property type="entry name" value="RRM"/>
    <property type="match status" value="1"/>
</dbReference>
<dbReference type="PANTHER" id="PTHR48025:SF1">
    <property type="entry name" value="RRM DOMAIN-CONTAINING PROTEIN"/>
    <property type="match status" value="1"/>
</dbReference>
<sequence length="57" mass="6277">MQGNKLYVGNLSYSVTDEQLKELFSKYGEVKSANVIGNKGFGFVEMSDPAEAEKAKE</sequence>
<dbReference type="Pfam" id="PF00076">
    <property type="entry name" value="RRM_1"/>
    <property type="match status" value="1"/>
</dbReference>
<dbReference type="InterPro" id="IPR050502">
    <property type="entry name" value="Euk_RNA-bind_prot"/>
</dbReference>
<dbReference type="SMART" id="SM00360">
    <property type="entry name" value="RRM"/>
    <property type="match status" value="1"/>
</dbReference>
<dbReference type="Gene3D" id="3.30.70.330">
    <property type="match status" value="1"/>
</dbReference>